<evidence type="ECO:0000313" key="1">
    <source>
        <dbReference type="EMBL" id="RND80754.1"/>
    </source>
</evidence>
<evidence type="ECO:0000313" key="2">
    <source>
        <dbReference type="Proteomes" id="UP000284716"/>
    </source>
</evidence>
<organism evidence="1 2">
    <name type="scientific">Lacticaseibacillus paracasei</name>
    <name type="common">Lactobacillus paracasei</name>
    <dbReference type="NCBI Taxonomy" id="1597"/>
    <lineage>
        <taxon>Bacteria</taxon>
        <taxon>Bacillati</taxon>
        <taxon>Bacillota</taxon>
        <taxon>Bacilli</taxon>
        <taxon>Lactobacillales</taxon>
        <taxon>Lactobacillaceae</taxon>
        <taxon>Lacticaseibacillus</taxon>
    </lineage>
</organism>
<dbReference type="AlphaFoldDB" id="A0A422M212"/>
<reference evidence="1 2" key="1">
    <citation type="journal article" date="2018" name="Front. Microbiol.">
        <title>Conversion of Methionine to Cysteine in Lactobacillus paracasei Depends on the Highly Mobile cysK-ctl-cysE Gene Cluster.</title>
        <authorList>
            <person name="Wuthrich D."/>
            <person name="Irmler S."/>
            <person name="Berthoud H."/>
            <person name="Guggenbuhl B."/>
            <person name="Eugster E."/>
            <person name="Bruggmann R."/>
        </authorList>
    </citation>
    <scope>NUCLEOTIDE SEQUENCE [LARGE SCALE GENOMIC DNA]</scope>
    <source>
        <strain evidence="1 2">FAM18157</strain>
    </source>
</reference>
<name>A0A422M212_LACPA</name>
<proteinExistence type="predicted"/>
<protein>
    <submittedName>
        <fullName evidence="1">Uncharacterized protein</fullName>
    </submittedName>
</protein>
<dbReference type="EMBL" id="LKFS01000071">
    <property type="protein sequence ID" value="RND80754.1"/>
    <property type="molecule type" value="Genomic_DNA"/>
</dbReference>
<sequence length="285" mass="33013">MAKRKQFEYRVVSYMDDPIRFEQINFGLIIQNIQSKHFEYILTPNDTPKINSLLPTSSKRKLFKLNVNYLRFLLDRLQSEGNYNKLTQTLQDIEISELIFSSPKPALSDNVSQLLENLADVYIGHQFIARDSVDTTIIEPKVFAEKVVEENDVPKSHYKTNFRVQPERSVPFKIQVDYIYANKDQLEIVNTAPTQLSSTSMWYYRMRSLSDNERFGQKVTILGNTQSEANSDSTLLQMYQTLHNHNSNVYFVDVAQPCAINTFKENVIDVMKSESSESELKKLLA</sequence>
<dbReference type="RefSeq" id="WP_123031983.1">
    <property type="nucleotide sequence ID" value="NZ_LKFS01000071.1"/>
</dbReference>
<accession>A0A422M212</accession>
<dbReference type="Proteomes" id="UP000284716">
    <property type="component" value="Unassembled WGS sequence"/>
</dbReference>
<gene>
    <name evidence="1" type="ORF">FAM18157_01739</name>
</gene>
<comment type="caution">
    <text evidence="1">The sequence shown here is derived from an EMBL/GenBank/DDBJ whole genome shotgun (WGS) entry which is preliminary data.</text>
</comment>